<dbReference type="GO" id="GO:0046540">
    <property type="term" value="C:U4/U6 x U5 tri-snRNP complex"/>
    <property type="evidence" value="ECO:0007669"/>
    <property type="project" value="TreeGrafter"/>
</dbReference>
<dbReference type="InterPro" id="IPR000795">
    <property type="entry name" value="T_Tr_GTP-bd_dom"/>
</dbReference>
<dbReference type="FunFam" id="2.40.30.10:FF:000029">
    <property type="entry name" value="116 kDa U5 small nuclear ribonucleoprotein component"/>
    <property type="match status" value="1"/>
</dbReference>
<dbReference type="SMART" id="SM00838">
    <property type="entry name" value="EFG_C"/>
    <property type="match status" value="1"/>
</dbReference>
<dbReference type="InterPro" id="IPR009000">
    <property type="entry name" value="Transl_B-barrel_sf"/>
</dbReference>
<feature type="compositionally biased region" description="Acidic residues" evidence="8">
    <location>
        <begin position="16"/>
        <end position="34"/>
    </location>
</feature>
<dbReference type="InterPro" id="IPR035655">
    <property type="entry name" value="U5-116kDa_C"/>
</dbReference>
<dbReference type="PROSITE" id="PS51722">
    <property type="entry name" value="G_TR_2"/>
    <property type="match status" value="1"/>
</dbReference>
<dbReference type="AlphaFoldDB" id="A0A830HGX9"/>
<keyword evidence="6" id="KW-0539">Nucleus</keyword>
<dbReference type="InterPro" id="IPR035647">
    <property type="entry name" value="EFG_III/V"/>
</dbReference>
<comment type="caution">
    <text evidence="10">The sequence shown here is derived from an EMBL/GenBank/DDBJ whole genome shotgun (WGS) entry which is preliminary data.</text>
</comment>
<dbReference type="InterPro" id="IPR027417">
    <property type="entry name" value="P-loop_NTPase"/>
</dbReference>
<dbReference type="InterPro" id="IPR000640">
    <property type="entry name" value="EFG_V-like"/>
</dbReference>
<evidence type="ECO:0000256" key="1">
    <source>
        <dbReference type="ARBA" id="ARBA00004123"/>
    </source>
</evidence>
<dbReference type="FunFam" id="3.30.70.870:FF:000002">
    <property type="entry name" value="Translation elongation factor 2"/>
    <property type="match status" value="1"/>
</dbReference>
<dbReference type="Pfam" id="PF00679">
    <property type="entry name" value="EFG_C"/>
    <property type="match status" value="1"/>
</dbReference>
<dbReference type="PRINTS" id="PR00315">
    <property type="entry name" value="ELONGATNFCT"/>
</dbReference>
<name>A0A830HGX9_9CHLO</name>
<keyword evidence="2" id="KW-0507">mRNA processing</keyword>
<evidence type="ECO:0000256" key="2">
    <source>
        <dbReference type="ARBA" id="ARBA00022664"/>
    </source>
</evidence>
<dbReference type="CDD" id="cd04167">
    <property type="entry name" value="Snu114p"/>
    <property type="match status" value="1"/>
</dbReference>
<sequence>MAEPLYDEFGNYVGPELDDSDEDESEEEEEEEELEQQRLQPQPQHPDSSFPGDDDDDDDAQPTMSMQVVLAEDKQLYPEARDVYGPAVETLVQDEDTMDLETPIVEPVRAANTHAVRELTHVEPHAGTDFLAGVATNPELNRHVTLLGHMHHGKTSVVDMLVEQTHDVPRPKRYGQRLRFTDTRVDEHDRLISIKSCPVSLPLPNSRGKTYLCNLLDAPGHVNFEDEACASLRISDGAIVVVDAAEGVMMGTRRALRLAVREGCAIILLINKVDRLLCELKLPPTDAYLKLKHTIDEMNAVLREEAAIAYRQGGRGAAARPTVRPVSPINGTVLFASAMHGWSFSLPSLARTYLQDSADGVAEASATAFAAQLWGDKYFHRTDRTFCKKAPPPTLDEDGDEVAPRRSFVEFALEPLYKLYTSILGEENATISAVLAEYGVKLSKGELGMDIQPLLKRCLSAAYGPATGLCDSLVMHVPSARAGSRAKIMQHYTGAPPPSPVAEHMISCNARAPLMANVVKLFPTTSQGTASASITSFDSLCRIYSGSVGVGDEVRVLGEEYTPMDDEDSAVKTVTGVFIYQARYKIPVSRAVAGMWVCLEGVDAPIAKTATIASSSSSMSTGGGDDDDEAHVFAPLSFLSPACIKIAAEPLKPNELPKMVEGLRKINKSYPQSVTKVEESGEHTIYGTGELYLDCIMQDLRELYAEIEIKVADPCVSFRETVSETSRVQCHAHTPNGQNKLTMIAEPLEASVIDDIESGDLLSLFDGPRKAFTSHMQKVHGYDLLAARGMWAFGPTVHAYEAASSTNVLIDDTLAGEVDKSLLASVKASIVQGFQWGSREGPLCDEPVRMTKYKLLDVKLAEMPLQRGGGQVIPTARRVCNAAFLTARPRLMEPTLTVEVTAPSDCLSAVQSVLARRRGHIVSDAPVAGTPIYVATASLPALESFGFETDLRFHTQGQAMCLSTFDRWTVVPGDPLDSSVVLRPLEPAPAAVLARELMVKTRRRKGMTDDVVLSRYFEEGV</sequence>
<keyword evidence="5" id="KW-0508">mRNA splicing</keyword>
<dbReference type="InterPro" id="IPR031950">
    <property type="entry name" value="EFTUD2_N"/>
</dbReference>
<feature type="region of interest" description="Disordered" evidence="8">
    <location>
        <begin position="1"/>
        <end position="61"/>
    </location>
</feature>
<dbReference type="SUPFAM" id="SSF54211">
    <property type="entry name" value="Ribosomal protein S5 domain 2-like"/>
    <property type="match status" value="1"/>
</dbReference>
<feature type="domain" description="Tr-type G" evidence="9">
    <location>
        <begin position="139"/>
        <end position="361"/>
    </location>
</feature>
<dbReference type="FunFam" id="3.30.70.240:FF:000004">
    <property type="entry name" value="116 kDa U5 small nuclear ribonucleoprotein"/>
    <property type="match status" value="1"/>
</dbReference>
<dbReference type="SUPFAM" id="SSF54980">
    <property type="entry name" value="EF-G C-terminal domain-like"/>
    <property type="match status" value="2"/>
</dbReference>
<dbReference type="Pfam" id="PF03144">
    <property type="entry name" value="GTP_EFTU_D2"/>
    <property type="match status" value="1"/>
</dbReference>
<dbReference type="GO" id="GO:0000398">
    <property type="term" value="P:mRNA splicing, via spliceosome"/>
    <property type="evidence" value="ECO:0007669"/>
    <property type="project" value="TreeGrafter"/>
</dbReference>
<dbReference type="GO" id="GO:0005525">
    <property type="term" value="F:GTP binding"/>
    <property type="evidence" value="ECO:0007669"/>
    <property type="project" value="UniProtKB-KW"/>
</dbReference>
<organism evidence="10 11">
    <name type="scientific">Pycnococcus provasolii</name>
    <dbReference type="NCBI Taxonomy" id="41880"/>
    <lineage>
        <taxon>Eukaryota</taxon>
        <taxon>Viridiplantae</taxon>
        <taxon>Chlorophyta</taxon>
        <taxon>Pseudoscourfieldiophyceae</taxon>
        <taxon>Pseudoscourfieldiales</taxon>
        <taxon>Pycnococcaceae</taxon>
        <taxon>Pycnococcus</taxon>
    </lineage>
</organism>
<reference evidence="10" key="1">
    <citation type="submission" date="2020-10" db="EMBL/GenBank/DDBJ databases">
        <title>Unveiling of a novel bifunctional photoreceptor, Dualchrome1, isolated from a cosmopolitan green alga.</title>
        <authorList>
            <person name="Suzuki S."/>
            <person name="Kawachi M."/>
        </authorList>
    </citation>
    <scope>NUCLEOTIDE SEQUENCE</scope>
    <source>
        <strain evidence="10">NIES 2893</strain>
    </source>
</reference>
<dbReference type="EMBL" id="BNJQ01000009">
    <property type="protein sequence ID" value="GHP04901.1"/>
    <property type="molecule type" value="Genomic_DNA"/>
</dbReference>
<dbReference type="FunFam" id="3.30.230.10:FF:000009">
    <property type="entry name" value="116 kDa U5 small nuclear ribonucleoprotein component"/>
    <property type="match status" value="1"/>
</dbReference>
<keyword evidence="11" id="KW-1185">Reference proteome</keyword>
<dbReference type="Pfam" id="PF16004">
    <property type="entry name" value="EFTUD2"/>
    <property type="match status" value="1"/>
</dbReference>
<evidence type="ECO:0000313" key="11">
    <source>
        <dbReference type="Proteomes" id="UP000660262"/>
    </source>
</evidence>
<dbReference type="GO" id="GO:0003924">
    <property type="term" value="F:GTPase activity"/>
    <property type="evidence" value="ECO:0007669"/>
    <property type="project" value="InterPro"/>
</dbReference>
<evidence type="ECO:0000256" key="6">
    <source>
        <dbReference type="ARBA" id="ARBA00023242"/>
    </source>
</evidence>
<dbReference type="CDD" id="cd16264">
    <property type="entry name" value="snRNP_III"/>
    <property type="match status" value="1"/>
</dbReference>
<dbReference type="PANTHER" id="PTHR42908:SF6">
    <property type="entry name" value="116 KDA U5 SMALL NUCLEAR RIBONUCLEOPROTEIN COMPONENT"/>
    <property type="match status" value="1"/>
</dbReference>
<dbReference type="Pfam" id="PF00009">
    <property type="entry name" value="GTP_EFTU"/>
    <property type="match status" value="1"/>
</dbReference>
<dbReference type="SMART" id="SM00889">
    <property type="entry name" value="EFG_IV"/>
    <property type="match status" value="1"/>
</dbReference>
<proteinExistence type="predicted"/>
<gene>
    <name evidence="10" type="ORF">PPROV_000365300</name>
</gene>
<feature type="compositionally biased region" description="Polar residues" evidence="8">
    <location>
        <begin position="37"/>
        <end position="47"/>
    </location>
</feature>
<dbReference type="PANTHER" id="PTHR42908">
    <property type="entry name" value="TRANSLATION ELONGATION FACTOR-RELATED"/>
    <property type="match status" value="1"/>
</dbReference>
<dbReference type="SUPFAM" id="SSF50447">
    <property type="entry name" value="Translation proteins"/>
    <property type="match status" value="1"/>
</dbReference>
<dbReference type="InterPro" id="IPR020568">
    <property type="entry name" value="Ribosomal_Su5_D2-typ_SF"/>
</dbReference>
<keyword evidence="4" id="KW-0342">GTP-binding</keyword>
<evidence type="ECO:0000256" key="5">
    <source>
        <dbReference type="ARBA" id="ARBA00023187"/>
    </source>
</evidence>
<dbReference type="InterPro" id="IPR004161">
    <property type="entry name" value="EFTu-like_2"/>
</dbReference>
<dbReference type="FunFam" id="3.40.50.300:FF:000646">
    <property type="entry name" value="U5 small nuclear ribonucleoprotein component"/>
    <property type="match status" value="1"/>
</dbReference>
<dbReference type="Gene3D" id="3.40.50.300">
    <property type="entry name" value="P-loop containing nucleotide triphosphate hydrolases"/>
    <property type="match status" value="1"/>
</dbReference>
<dbReference type="GO" id="GO:0030623">
    <property type="term" value="F:U5 snRNA binding"/>
    <property type="evidence" value="ECO:0007669"/>
    <property type="project" value="TreeGrafter"/>
</dbReference>
<dbReference type="Gene3D" id="2.40.30.10">
    <property type="entry name" value="Translation factors"/>
    <property type="match status" value="1"/>
</dbReference>
<comment type="subcellular location">
    <subcellularLocation>
        <location evidence="1">Nucleus</location>
    </subcellularLocation>
</comment>
<dbReference type="Gene3D" id="3.30.70.240">
    <property type="match status" value="1"/>
</dbReference>
<dbReference type="InterPro" id="IPR014721">
    <property type="entry name" value="Ribsml_uS5_D2-typ_fold_subgr"/>
</dbReference>
<dbReference type="SUPFAM" id="SSF52540">
    <property type="entry name" value="P-loop containing nucleoside triphosphate hydrolases"/>
    <property type="match status" value="1"/>
</dbReference>
<dbReference type="CDD" id="cd01683">
    <property type="entry name" value="EF2_IV_snRNP"/>
    <property type="match status" value="1"/>
</dbReference>
<dbReference type="Proteomes" id="UP000660262">
    <property type="component" value="Unassembled WGS sequence"/>
</dbReference>
<dbReference type="CDD" id="cd04098">
    <property type="entry name" value="eEF2_C_snRNP"/>
    <property type="match status" value="1"/>
</dbReference>
<dbReference type="GO" id="GO:0071007">
    <property type="term" value="C:U2-type catalytic step 2 spliceosome"/>
    <property type="evidence" value="ECO:0007669"/>
    <property type="project" value="TreeGrafter"/>
</dbReference>
<evidence type="ECO:0000256" key="4">
    <source>
        <dbReference type="ARBA" id="ARBA00023134"/>
    </source>
</evidence>
<evidence type="ECO:0000256" key="8">
    <source>
        <dbReference type="SAM" id="MobiDB-lite"/>
    </source>
</evidence>
<evidence type="ECO:0000259" key="9">
    <source>
        <dbReference type="PROSITE" id="PS51722"/>
    </source>
</evidence>
<accession>A0A830HGX9</accession>
<dbReference type="GO" id="GO:0005829">
    <property type="term" value="C:cytosol"/>
    <property type="evidence" value="ECO:0007669"/>
    <property type="project" value="TreeGrafter"/>
</dbReference>
<dbReference type="Gene3D" id="3.90.1430.10">
    <property type="entry name" value="Yeast translation eEF2 (G' domain)"/>
    <property type="match status" value="1"/>
</dbReference>
<evidence type="ECO:0000256" key="3">
    <source>
        <dbReference type="ARBA" id="ARBA00022741"/>
    </source>
</evidence>
<dbReference type="InterPro" id="IPR044121">
    <property type="entry name" value="Snu114_GTP-bd"/>
</dbReference>
<dbReference type="InterPro" id="IPR005517">
    <property type="entry name" value="Transl_elong_EFG/EF2_IV"/>
</dbReference>
<dbReference type="Gene3D" id="3.30.230.10">
    <property type="match status" value="1"/>
</dbReference>
<protein>
    <recommendedName>
        <fullName evidence="7">SNU114 homolog</fullName>
    </recommendedName>
</protein>
<dbReference type="Pfam" id="PF03764">
    <property type="entry name" value="EFG_IV"/>
    <property type="match status" value="1"/>
</dbReference>
<dbReference type="Gene3D" id="3.30.70.870">
    <property type="entry name" value="Elongation Factor G (Translational Gtpase), domain 3"/>
    <property type="match status" value="1"/>
</dbReference>
<evidence type="ECO:0000256" key="7">
    <source>
        <dbReference type="ARBA" id="ARBA00079027"/>
    </source>
</evidence>
<keyword evidence="3" id="KW-0547">Nucleotide-binding</keyword>
<evidence type="ECO:0000313" key="10">
    <source>
        <dbReference type="EMBL" id="GHP04901.1"/>
    </source>
</evidence>
<dbReference type="OrthoDB" id="364892at2759"/>
<dbReference type="CDD" id="cd04090">
    <property type="entry name" value="EF2_II_snRNP"/>
    <property type="match status" value="1"/>
</dbReference>